<sequence>MKVKILESKTKLLEQLKYYGVQKDSILFVTKESASGTIIANKGKGYQFMLLKDEYEIVEE</sequence>
<reference evidence="1 2" key="1">
    <citation type="submission" date="2022-10" db="EMBL/GenBank/DDBJ databases">
        <authorList>
            <person name="Cortes-Martin A."/>
            <person name="Buttimer C.T.H."/>
            <person name="Hill C."/>
        </authorList>
    </citation>
    <scope>NUCLEOTIDE SEQUENCE [LARGE SCALE GENOMIC DNA]</scope>
</reference>
<organism evidence="1 2">
    <name type="scientific">Escherichia phage A5-4</name>
    <dbReference type="NCBI Taxonomy" id="2996162"/>
    <lineage>
        <taxon>Viruses</taxon>
        <taxon>Duplodnaviria</taxon>
        <taxon>Heunggongvirae</taxon>
        <taxon>Uroviricota</taxon>
        <taxon>Caudoviricetes</taxon>
        <taxon>Vequintavirinae</taxon>
    </lineage>
</organism>
<dbReference type="EMBL" id="OP744025">
    <property type="protein sequence ID" value="UZZ64226.1"/>
    <property type="molecule type" value="Genomic_DNA"/>
</dbReference>
<name>A0AAE9TJ80_9CAUD</name>
<keyword evidence="2" id="KW-1185">Reference proteome</keyword>
<gene>
    <name evidence="1" type="ORF">A54_262</name>
</gene>
<dbReference type="Proteomes" id="UP001236076">
    <property type="component" value="Segment"/>
</dbReference>
<accession>A0AAE9TJ80</accession>
<evidence type="ECO:0000313" key="2">
    <source>
        <dbReference type="Proteomes" id="UP001236076"/>
    </source>
</evidence>
<protein>
    <submittedName>
        <fullName evidence="1">Uncharacterized protein</fullName>
    </submittedName>
</protein>
<proteinExistence type="predicted"/>
<evidence type="ECO:0000313" key="1">
    <source>
        <dbReference type="EMBL" id="UZZ64226.1"/>
    </source>
</evidence>